<reference evidence="3" key="2">
    <citation type="submission" date="2020-04" db="EMBL/GenBank/DDBJ databases">
        <authorList>
            <consortium name="NCBI Genome Project"/>
        </authorList>
    </citation>
    <scope>NUCLEOTIDE SEQUENCE</scope>
    <source>
        <strain evidence="3">CBS 342.82</strain>
    </source>
</reference>
<keyword evidence="2" id="KW-1185">Reference proteome</keyword>
<evidence type="ECO:0000313" key="2">
    <source>
        <dbReference type="Proteomes" id="UP000504637"/>
    </source>
</evidence>
<dbReference type="AlphaFoldDB" id="A0A6J3M956"/>
<dbReference type="InterPro" id="IPR001283">
    <property type="entry name" value="CRISP-related"/>
</dbReference>
<organism evidence="3">
    <name type="scientific">Dissoconium aciculare CBS 342.82</name>
    <dbReference type="NCBI Taxonomy" id="1314786"/>
    <lineage>
        <taxon>Eukaryota</taxon>
        <taxon>Fungi</taxon>
        <taxon>Dikarya</taxon>
        <taxon>Ascomycota</taxon>
        <taxon>Pezizomycotina</taxon>
        <taxon>Dothideomycetes</taxon>
        <taxon>Dothideomycetidae</taxon>
        <taxon>Mycosphaerellales</taxon>
        <taxon>Dissoconiaceae</taxon>
        <taxon>Dissoconium</taxon>
    </lineage>
</organism>
<dbReference type="OrthoDB" id="337038at2759"/>
<feature type="non-terminal residue" evidence="3">
    <location>
        <position position="140"/>
    </location>
</feature>
<dbReference type="SUPFAM" id="SSF55797">
    <property type="entry name" value="PR-1-like"/>
    <property type="match status" value="1"/>
</dbReference>
<dbReference type="Pfam" id="PF00188">
    <property type="entry name" value="CAP"/>
    <property type="match status" value="1"/>
</dbReference>
<proteinExistence type="predicted"/>
<dbReference type="SMART" id="SM00198">
    <property type="entry name" value="SCP"/>
    <property type="match status" value="1"/>
</dbReference>
<dbReference type="PROSITE" id="PS01009">
    <property type="entry name" value="CRISP_1"/>
    <property type="match status" value="1"/>
</dbReference>
<dbReference type="Proteomes" id="UP000504637">
    <property type="component" value="Unplaced"/>
</dbReference>
<feature type="domain" description="SCP" evidence="1">
    <location>
        <begin position="8"/>
        <end position="134"/>
    </location>
</feature>
<dbReference type="RefSeq" id="XP_033461185.1">
    <property type="nucleotide sequence ID" value="XM_033602187.1"/>
</dbReference>
<dbReference type="Gene3D" id="3.40.33.10">
    <property type="entry name" value="CAP"/>
    <property type="match status" value="1"/>
</dbReference>
<name>A0A6J3M956_9PEZI</name>
<dbReference type="InterPro" id="IPR035940">
    <property type="entry name" value="CAP_sf"/>
</dbReference>
<evidence type="ECO:0000313" key="3">
    <source>
        <dbReference type="RefSeq" id="XP_033461185.1"/>
    </source>
</evidence>
<dbReference type="GO" id="GO:0005576">
    <property type="term" value="C:extracellular region"/>
    <property type="evidence" value="ECO:0007669"/>
    <property type="project" value="InterPro"/>
</dbReference>
<sequence>MSSYGDPSLETTILNSTNTYRLQHNASTVTWNSTLADFAQAYAQTCKWEHSDSPYGENLAAGYSSPGRAIDGWYRESSMYSYRQSSFSEQTGHFTQLVWQRTDAVGCGAARCNNNDIKGWFLVCEYYPPGNVIGAFAGNV</sequence>
<evidence type="ECO:0000259" key="1">
    <source>
        <dbReference type="SMART" id="SM00198"/>
    </source>
</evidence>
<dbReference type="PANTHER" id="PTHR10334">
    <property type="entry name" value="CYSTEINE-RICH SECRETORY PROTEIN-RELATED"/>
    <property type="match status" value="1"/>
</dbReference>
<dbReference type="InterPro" id="IPR014044">
    <property type="entry name" value="CAP_dom"/>
</dbReference>
<dbReference type="InterPro" id="IPR018244">
    <property type="entry name" value="Allrgn_V5/Tpx1_CS"/>
</dbReference>
<reference evidence="3" key="3">
    <citation type="submission" date="2025-08" db="UniProtKB">
        <authorList>
            <consortium name="RefSeq"/>
        </authorList>
    </citation>
    <scope>IDENTIFICATION</scope>
    <source>
        <strain evidence="3">CBS 342.82</strain>
    </source>
</reference>
<dbReference type="GeneID" id="54359987"/>
<protein>
    <submittedName>
        <fullName evidence="3">PR-1-like protein</fullName>
    </submittedName>
</protein>
<gene>
    <name evidence="3" type="ORF">K489DRAFT_335307</name>
</gene>
<accession>A0A6J3M956</accession>
<dbReference type="PRINTS" id="PR00837">
    <property type="entry name" value="V5TPXLIKE"/>
</dbReference>
<reference evidence="3" key="1">
    <citation type="submission" date="2020-01" db="EMBL/GenBank/DDBJ databases">
        <authorList>
            <consortium name="DOE Joint Genome Institute"/>
            <person name="Haridas S."/>
            <person name="Albert R."/>
            <person name="Binder M."/>
            <person name="Bloem J."/>
            <person name="Labutti K."/>
            <person name="Salamov A."/>
            <person name="Andreopoulos B."/>
            <person name="Baker S.E."/>
            <person name="Barry K."/>
            <person name="Bills G."/>
            <person name="Bluhm B.H."/>
            <person name="Cannon C."/>
            <person name="Castanera R."/>
            <person name="Culley D.E."/>
            <person name="Daum C."/>
            <person name="Ezra D."/>
            <person name="Gonzalez J.B."/>
            <person name="Henrissat B."/>
            <person name="Kuo A."/>
            <person name="Liang C."/>
            <person name="Lipzen A."/>
            <person name="Lutzoni F."/>
            <person name="Magnuson J."/>
            <person name="Mondo S."/>
            <person name="Nolan M."/>
            <person name="Ohm R."/>
            <person name="Pangilinan J."/>
            <person name="Park H.-J."/>
            <person name="Ramirez L."/>
            <person name="Alfaro M."/>
            <person name="Sun H."/>
            <person name="Tritt A."/>
            <person name="Yoshinaga Y."/>
            <person name="Zwiers L.-H."/>
            <person name="Turgeon B.G."/>
            <person name="Goodwin S.B."/>
            <person name="Spatafora J.W."/>
            <person name="Crous P.W."/>
            <person name="Grigoriev I.V."/>
        </authorList>
    </citation>
    <scope>NUCLEOTIDE SEQUENCE</scope>
    <source>
        <strain evidence="3">CBS 342.82</strain>
    </source>
</reference>